<feature type="region of interest" description="Disordered" evidence="1">
    <location>
        <begin position="70"/>
        <end position="90"/>
    </location>
</feature>
<evidence type="ECO:0000256" key="2">
    <source>
        <dbReference type="SAM" id="SignalP"/>
    </source>
</evidence>
<evidence type="ECO:0000313" key="6">
    <source>
        <dbReference type="Proteomes" id="UP000623926"/>
    </source>
</evidence>
<dbReference type="AlphaFoldDB" id="A0ABD7CWV3"/>
<feature type="region of interest" description="Disordered" evidence="1">
    <location>
        <begin position="31"/>
        <end position="55"/>
    </location>
</feature>
<keyword evidence="2" id="KW-0732">Signal</keyword>
<keyword evidence="5" id="KW-1185">Reference proteome</keyword>
<dbReference type="Proteomes" id="UP000598054">
    <property type="component" value="Chromosome"/>
</dbReference>
<sequence length="218" mass="22519">MDGSRGAALRRARSAALVGLAVAVSAACSGAGDGGNGEDADRAARPPGSHSWSGRPCALLRGASPADGFALGTATDSASPGAREDIGEDGARARYRRTGCLADLRGPDGSSWKLTTTASVYEGARAARQAYRAREDLDRAHGRGPEKVHADAYAIPADDRGRPGRTLLLRNGDLVLTVSAYAPYGSTARDVRRGLEQIVEGAAHRTERGLRASSSPAP</sequence>
<evidence type="ECO:0000313" key="5">
    <source>
        <dbReference type="Proteomes" id="UP000598054"/>
    </source>
</evidence>
<protein>
    <recommendedName>
        <fullName evidence="7">DUF3558 domain-containing protein</fullName>
    </recommendedName>
</protein>
<accession>A0ABD7CWV3</accession>
<dbReference type="RefSeq" id="WP_030118396.1">
    <property type="nucleotide sequence ID" value="NZ_CP070242.1"/>
</dbReference>
<dbReference type="PROSITE" id="PS51257">
    <property type="entry name" value="PROKAR_LIPOPROTEIN"/>
    <property type="match status" value="1"/>
</dbReference>
<gene>
    <name evidence="4" type="ORF">I6J41_32440</name>
    <name evidence="3" type="ORF">I6J42_01580</name>
</gene>
<evidence type="ECO:0000256" key="1">
    <source>
        <dbReference type="SAM" id="MobiDB-lite"/>
    </source>
</evidence>
<reference evidence="5 6" key="1">
    <citation type="submission" date="2021-02" db="EMBL/GenBank/DDBJ databases">
        <title>FDA dAtabase for Regulatory Grade micrObial Sequences (FDA-ARGOS): Supporting development and validation of Infectious Disease Dx tests.</title>
        <authorList>
            <person name="Sproer C."/>
            <person name="Gronow S."/>
            <person name="Severitt S."/>
            <person name="Schroder I."/>
            <person name="Tallon L."/>
            <person name="Sadzewicz L."/>
            <person name="Zhao X."/>
            <person name="Boylan J."/>
            <person name="Ott S."/>
            <person name="Bowen H."/>
            <person name="Vavikolanu K."/>
            <person name="Mehta A."/>
            <person name="Aluvathingal J."/>
            <person name="Nadendla S."/>
            <person name="Lowell S."/>
            <person name="Myers T."/>
            <person name="Yan Y."/>
            <person name="Sichtig H."/>
        </authorList>
    </citation>
    <scope>NUCLEOTIDE SEQUENCE [LARGE SCALE GENOMIC DNA]</scope>
    <source>
        <strain evidence="4 5">FDAARGOS_1211</strain>
        <strain evidence="3 6">FDAARGOS_1212</strain>
    </source>
</reference>
<name>A0ABD7CWV3_9ACTN</name>
<organism evidence="3 6">
    <name type="scientific">Streptomyces californicus</name>
    <dbReference type="NCBI Taxonomy" id="67351"/>
    <lineage>
        <taxon>Bacteria</taxon>
        <taxon>Bacillati</taxon>
        <taxon>Actinomycetota</taxon>
        <taxon>Actinomycetes</taxon>
        <taxon>Kitasatosporales</taxon>
        <taxon>Streptomycetaceae</taxon>
        <taxon>Streptomyces</taxon>
    </lineage>
</organism>
<evidence type="ECO:0000313" key="3">
    <source>
        <dbReference type="EMBL" id="QRV32851.1"/>
    </source>
</evidence>
<feature type="chain" id="PRO_5044727526" description="DUF3558 domain-containing protein" evidence="2">
    <location>
        <begin position="32"/>
        <end position="218"/>
    </location>
</feature>
<dbReference type="Proteomes" id="UP000623926">
    <property type="component" value="Chromosome"/>
</dbReference>
<proteinExistence type="predicted"/>
<evidence type="ECO:0000313" key="4">
    <source>
        <dbReference type="EMBL" id="QRV44956.1"/>
    </source>
</evidence>
<dbReference type="EMBL" id="CP070249">
    <property type="protein sequence ID" value="QRV44956.1"/>
    <property type="molecule type" value="Genomic_DNA"/>
</dbReference>
<dbReference type="EMBL" id="CP070245">
    <property type="protein sequence ID" value="QRV32851.1"/>
    <property type="molecule type" value="Genomic_DNA"/>
</dbReference>
<feature type="signal peptide" evidence="2">
    <location>
        <begin position="1"/>
        <end position="31"/>
    </location>
</feature>
<dbReference type="GeneID" id="63984327"/>
<evidence type="ECO:0008006" key="7">
    <source>
        <dbReference type="Google" id="ProtNLM"/>
    </source>
</evidence>